<evidence type="ECO:0000256" key="2">
    <source>
        <dbReference type="SAM" id="Phobius"/>
    </source>
</evidence>
<sequence>MFTTAYPRVATPRGGSAARNNHRTATRIVATVTALALGGAFTLAAPLAASADEHTESYAKGQFLSGTIAGFDLDQIVSLGAAEASNDGTQSAQIEKDPLDADVLDGTVVVEETDSPQIELDGVQIGPAAQYAEANNDGTSLGASGAIGDDGAIGVGRHQDTPPANATLDLQALLGNEFASTLADLKLELGALAASAEADLEVASGDYQIADAVLTFSSPAIANLTPKVDSALQEIEDALGDLVGSNGALIDDVNGLLVDLDPVLNLLGGDANVTATINAGNLEEIVHSILEDAYGNGAVWFDLETGEVHVDLELLLGGDLNNLAPGTELLSDAVVNQILEGITTTVATIADQVVDKVEDALHDATVDIHADLSTNVAQSPIVQEVCQLVDRVLTTPVLTDVTAVERLLNGLTGDLGGLLNAGIIGSLTDSLPDGVGDYVLDGNGVLKRITGFVNQTVQETVCNTTSTPVAPLTTSVTLDIEATVDELIDGAAARAVAAVEILGVDANLDLSLLIDGLGDSLLDGLFDGDGAVQDLVDALETGLVHPATEGLLGTGVGSVGDALRDVLSVQANVQELDDGQFTETAVRVSVLGDDLATLSLAEAIVGPNVTTIVDPECTDPDGCDTGGVTVTPPGGGGSGAGSLAYTGIGIATLIAVILALLAAGAYLVRESYRRNHPVVTTIG</sequence>
<evidence type="ECO:0000313" key="3">
    <source>
        <dbReference type="EMBL" id="GHF14033.1"/>
    </source>
</evidence>
<dbReference type="Proteomes" id="UP000617531">
    <property type="component" value="Unassembled WGS sequence"/>
</dbReference>
<evidence type="ECO:0008006" key="5">
    <source>
        <dbReference type="Google" id="ProtNLM"/>
    </source>
</evidence>
<reference evidence="3" key="2">
    <citation type="submission" date="2020-09" db="EMBL/GenBank/DDBJ databases">
        <authorList>
            <person name="Sun Q."/>
            <person name="Zhou Y."/>
        </authorList>
    </citation>
    <scope>NUCLEOTIDE SEQUENCE</scope>
    <source>
        <strain evidence="3">CGMCC 1.16548</strain>
    </source>
</reference>
<dbReference type="EMBL" id="BNAI01000002">
    <property type="protein sequence ID" value="GHF14033.1"/>
    <property type="molecule type" value="Genomic_DNA"/>
</dbReference>
<dbReference type="RefSeq" id="WP_191282729.1">
    <property type="nucleotide sequence ID" value="NZ_BNAI01000002.1"/>
</dbReference>
<dbReference type="InterPro" id="IPR047900">
    <property type="entry name" value="Choice_anch_G"/>
</dbReference>
<comment type="caution">
    <text evidence="3">The sequence shown here is derived from an EMBL/GenBank/DDBJ whole genome shotgun (WGS) entry which is preliminary data.</text>
</comment>
<accession>A0A8J3GQ26</accession>
<reference evidence="3" key="1">
    <citation type="journal article" date="2014" name="Int. J. Syst. Evol. Microbiol.">
        <title>Complete genome sequence of Corynebacterium casei LMG S-19264T (=DSM 44701T), isolated from a smear-ripened cheese.</title>
        <authorList>
            <consortium name="US DOE Joint Genome Institute (JGI-PGF)"/>
            <person name="Walter F."/>
            <person name="Albersmeier A."/>
            <person name="Kalinowski J."/>
            <person name="Ruckert C."/>
        </authorList>
    </citation>
    <scope>NUCLEOTIDE SEQUENCE</scope>
    <source>
        <strain evidence="3">CGMCC 1.16548</strain>
    </source>
</reference>
<organism evidence="3 4">
    <name type="scientific">Pseudolysinimonas yzui</name>
    <dbReference type="NCBI Taxonomy" id="2708254"/>
    <lineage>
        <taxon>Bacteria</taxon>
        <taxon>Bacillati</taxon>
        <taxon>Actinomycetota</taxon>
        <taxon>Actinomycetes</taxon>
        <taxon>Micrococcales</taxon>
        <taxon>Microbacteriaceae</taxon>
        <taxon>Pseudolysinimonas</taxon>
    </lineage>
</organism>
<keyword evidence="2" id="KW-1133">Transmembrane helix</keyword>
<name>A0A8J3GQ26_9MICO</name>
<feature type="region of interest" description="Disordered" evidence="1">
    <location>
        <begin position="1"/>
        <end position="22"/>
    </location>
</feature>
<feature type="transmembrane region" description="Helical" evidence="2">
    <location>
        <begin position="643"/>
        <end position="668"/>
    </location>
</feature>
<gene>
    <name evidence="3" type="ORF">GCM10011600_13700</name>
</gene>
<keyword evidence="4" id="KW-1185">Reference proteome</keyword>
<dbReference type="NCBIfam" id="NF033766">
    <property type="entry name" value="choice_anch_G"/>
    <property type="match status" value="1"/>
</dbReference>
<dbReference type="AlphaFoldDB" id="A0A8J3GQ26"/>
<protein>
    <recommendedName>
        <fullName evidence="5">Choice-of-anchor G family protein</fullName>
    </recommendedName>
</protein>
<evidence type="ECO:0000313" key="4">
    <source>
        <dbReference type="Proteomes" id="UP000617531"/>
    </source>
</evidence>
<keyword evidence="2" id="KW-0472">Membrane</keyword>
<evidence type="ECO:0000256" key="1">
    <source>
        <dbReference type="SAM" id="MobiDB-lite"/>
    </source>
</evidence>
<keyword evidence="2" id="KW-0812">Transmembrane</keyword>
<proteinExistence type="predicted"/>